<evidence type="ECO:0000313" key="3">
    <source>
        <dbReference type="EMBL" id="KAK9525298.1"/>
    </source>
</evidence>
<name>A0AAW1ESC4_ZOAVI</name>
<reference evidence="3 4" key="1">
    <citation type="journal article" date="2024" name="Genome Biol. Evol.">
        <title>Chromosome-level genome assembly of the viviparous eelpout Zoarces viviparus.</title>
        <authorList>
            <person name="Fuhrmann N."/>
            <person name="Brasseur M.V."/>
            <person name="Bakowski C.E."/>
            <person name="Podsiadlowski L."/>
            <person name="Prost S."/>
            <person name="Krehenwinkel H."/>
            <person name="Mayer C."/>
        </authorList>
    </citation>
    <scope>NUCLEOTIDE SEQUENCE [LARGE SCALE GENOMIC DNA]</scope>
    <source>
        <strain evidence="3">NO-MEL_2022_Ind0_liver</strain>
    </source>
</reference>
<protein>
    <submittedName>
        <fullName evidence="3">Uncharacterized protein</fullName>
    </submittedName>
</protein>
<dbReference type="EMBL" id="JBCEZU010000134">
    <property type="protein sequence ID" value="KAK9525298.1"/>
    <property type="molecule type" value="Genomic_DNA"/>
</dbReference>
<evidence type="ECO:0000256" key="1">
    <source>
        <dbReference type="SAM" id="Coils"/>
    </source>
</evidence>
<organism evidence="3 4">
    <name type="scientific">Zoarces viviparus</name>
    <name type="common">Viviparous eelpout</name>
    <name type="synonym">Blennius viviparus</name>
    <dbReference type="NCBI Taxonomy" id="48416"/>
    <lineage>
        <taxon>Eukaryota</taxon>
        <taxon>Metazoa</taxon>
        <taxon>Chordata</taxon>
        <taxon>Craniata</taxon>
        <taxon>Vertebrata</taxon>
        <taxon>Euteleostomi</taxon>
        <taxon>Actinopterygii</taxon>
        <taxon>Neopterygii</taxon>
        <taxon>Teleostei</taxon>
        <taxon>Neoteleostei</taxon>
        <taxon>Acanthomorphata</taxon>
        <taxon>Eupercaria</taxon>
        <taxon>Perciformes</taxon>
        <taxon>Cottioidei</taxon>
        <taxon>Zoarcales</taxon>
        <taxon>Zoarcidae</taxon>
        <taxon>Zoarcinae</taxon>
        <taxon>Zoarces</taxon>
    </lineage>
</organism>
<keyword evidence="4" id="KW-1185">Reference proteome</keyword>
<dbReference type="Proteomes" id="UP001488805">
    <property type="component" value="Unassembled WGS sequence"/>
</dbReference>
<feature type="compositionally biased region" description="Basic and acidic residues" evidence="2">
    <location>
        <begin position="1"/>
        <end position="22"/>
    </location>
</feature>
<feature type="coiled-coil region" evidence="1">
    <location>
        <begin position="246"/>
        <end position="287"/>
    </location>
</feature>
<evidence type="ECO:0000256" key="2">
    <source>
        <dbReference type="SAM" id="MobiDB-lite"/>
    </source>
</evidence>
<gene>
    <name evidence="3" type="ORF">VZT92_016021</name>
</gene>
<proteinExistence type="predicted"/>
<comment type="caution">
    <text evidence="3">The sequence shown here is derived from an EMBL/GenBank/DDBJ whole genome shotgun (WGS) entry which is preliminary data.</text>
</comment>
<sequence>MEKINRQRQANKDYQKKLEAGHRVQPKTSTNEEMEVFQLKEELDKARQELTNGQLQWKKEMSSCHAKAFCDAKAFYEAQLDEQRAEINWVKAALEETQDLLHTERHAHTITKVQMEVFKKLRQAVSSELKEALHRAEQELKNSPLQGQEEKSSLKALKSEERFTTSLRASDQQAATQTLEEAQALHKAQLEEQRAETDRITAALRDTQDLLEAERLRLQEQSSLTAHLENTCRDHDDAQLENITALETLEEKATQMANREQASQAQLDKQRAEINGMKAALEETQDLLETERVQHKTTTEADLEIFEKLCLALAEIDTIKSAQKNTEDLLEAERRLWQQEKSSLLRAADDLQASEEYLQSLINNKQKQKKKKKWFKFF</sequence>
<dbReference type="AlphaFoldDB" id="A0AAW1ESC4"/>
<accession>A0AAW1ESC4</accession>
<feature type="region of interest" description="Disordered" evidence="2">
    <location>
        <begin position="1"/>
        <end position="32"/>
    </location>
</feature>
<evidence type="ECO:0000313" key="4">
    <source>
        <dbReference type="Proteomes" id="UP001488805"/>
    </source>
</evidence>
<keyword evidence="1" id="KW-0175">Coiled coil</keyword>